<dbReference type="EMBL" id="VFML01000001">
    <property type="protein sequence ID" value="TQJ00999.1"/>
    <property type="molecule type" value="Genomic_DNA"/>
</dbReference>
<keyword evidence="3" id="KW-1185">Reference proteome</keyword>
<dbReference type="OrthoDB" id="4265717at2"/>
<dbReference type="RefSeq" id="WP_141995861.1">
    <property type="nucleotide sequence ID" value="NZ_VFML01000001.1"/>
</dbReference>
<dbReference type="Gene3D" id="3.40.50.880">
    <property type="match status" value="1"/>
</dbReference>
<comment type="caution">
    <text evidence="2">The sequence shown here is derived from an EMBL/GenBank/DDBJ whole genome shotgun (WGS) entry which is preliminary data.</text>
</comment>
<dbReference type="SUPFAM" id="SSF52317">
    <property type="entry name" value="Class I glutamine amidotransferase-like"/>
    <property type="match status" value="1"/>
</dbReference>
<proteinExistence type="predicted"/>
<protein>
    <submittedName>
        <fullName evidence="2">DJ-1/PfpI family protein</fullName>
    </submittedName>
</protein>
<dbReference type="Pfam" id="PF01965">
    <property type="entry name" value="DJ-1_PfpI"/>
    <property type="match status" value="1"/>
</dbReference>
<evidence type="ECO:0000313" key="3">
    <source>
        <dbReference type="Proteomes" id="UP000320876"/>
    </source>
</evidence>
<sequence length="233" mass="24618">MAEKTIAFVTYPELTLLDLAGPLQVIGTLAALNAGYHVVTVGQTTETHETDTPLAIAPNRTFAQVPKPDIVVVPGGMAGTLRAMTDDTMLNYLRTAATGAELMTSVCTGSLILGAAGLLHGREATTHWSMLGKLAVFGATPVSRRWVEDGPVLTAAGVAAGVDMALYLVARLAGEEAAWQAQFAIEYDPDPPFGTLDWDRAPRARWAPAVDAALREGLADHPELRGRLTSTEA</sequence>
<evidence type="ECO:0000313" key="2">
    <source>
        <dbReference type="EMBL" id="TQJ00999.1"/>
    </source>
</evidence>
<dbReference type="InterPro" id="IPR052158">
    <property type="entry name" value="INH-QAR"/>
</dbReference>
<evidence type="ECO:0000259" key="1">
    <source>
        <dbReference type="Pfam" id="PF01965"/>
    </source>
</evidence>
<dbReference type="PANTHER" id="PTHR43130">
    <property type="entry name" value="ARAC-FAMILY TRANSCRIPTIONAL REGULATOR"/>
    <property type="match status" value="1"/>
</dbReference>
<dbReference type="CDD" id="cd03139">
    <property type="entry name" value="GATase1_PfpI_2"/>
    <property type="match status" value="1"/>
</dbReference>
<dbReference type="AlphaFoldDB" id="A0A542DD49"/>
<accession>A0A542DD49</accession>
<dbReference type="GO" id="GO:0006355">
    <property type="term" value="P:regulation of DNA-templated transcription"/>
    <property type="evidence" value="ECO:0007669"/>
    <property type="project" value="TreeGrafter"/>
</dbReference>
<dbReference type="PANTHER" id="PTHR43130:SF2">
    <property type="entry name" value="DJ-1_PFPI DOMAIN-CONTAINING PROTEIN"/>
    <property type="match status" value="1"/>
</dbReference>
<reference evidence="2 3" key="1">
    <citation type="submission" date="2019-06" db="EMBL/GenBank/DDBJ databases">
        <title>Sequencing the genomes of 1000 actinobacteria strains.</title>
        <authorList>
            <person name="Klenk H.-P."/>
        </authorList>
    </citation>
    <scope>NUCLEOTIDE SEQUENCE [LARGE SCALE GENOMIC DNA]</scope>
    <source>
        <strain evidence="2 3">DSM 45679</strain>
    </source>
</reference>
<feature type="domain" description="DJ-1/PfpI" evidence="1">
    <location>
        <begin position="5"/>
        <end position="170"/>
    </location>
</feature>
<name>A0A542DD49_AMYCI</name>
<gene>
    <name evidence="2" type="ORF">FB471_0661</name>
</gene>
<organism evidence="2 3">
    <name type="scientific">Amycolatopsis cihanbeyliensis</name>
    <dbReference type="NCBI Taxonomy" id="1128664"/>
    <lineage>
        <taxon>Bacteria</taxon>
        <taxon>Bacillati</taxon>
        <taxon>Actinomycetota</taxon>
        <taxon>Actinomycetes</taxon>
        <taxon>Pseudonocardiales</taxon>
        <taxon>Pseudonocardiaceae</taxon>
        <taxon>Amycolatopsis</taxon>
    </lineage>
</organism>
<dbReference type="InterPro" id="IPR029062">
    <property type="entry name" value="Class_I_gatase-like"/>
</dbReference>
<dbReference type="InterPro" id="IPR002818">
    <property type="entry name" value="DJ-1/PfpI"/>
</dbReference>
<dbReference type="Proteomes" id="UP000320876">
    <property type="component" value="Unassembled WGS sequence"/>
</dbReference>